<evidence type="ECO:0000313" key="2">
    <source>
        <dbReference type="EMBL" id="KMS53363.1"/>
    </source>
</evidence>
<dbReference type="AlphaFoldDB" id="A0A0J7XQM3"/>
<keyword evidence="3" id="KW-1185">Reference proteome</keyword>
<dbReference type="EMBL" id="JACT01000005">
    <property type="protein sequence ID" value="KMS53363.1"/>
    <property type="molecule type" value="Genomic_DNA"/>
</dbReference>
<feature type="region of interest" description="Disordered" evidence="1">
    <location>
        <begin position="26"/>
        <end position="60"/>
    </location>
</feature>
<evidence type="ECO:0000256" key="1">
    <source>
        <dbReference type="SAM" id="MobiDB-lite"/>
    </source>
</evidence>
<dbReference type="PATRIC" id="fig|1420583.3.peg.3605"/>
<organism evidence="2 3">
    <name type="scientific">Sphingobium cupriresistens LL01</name>
    <dbReference type="NCBI Taxonomy" id="1420583"/>
    <lineage>
        <taxon>Bacteria</taxon>
        <taxon>Pseudomonadati</taxon>
        <taxon>Pseudomonadota</taxon>
        <taxon>Alphaproteobacteria</taxon>
        <taxon>Sphingomonadales</taxon>
        <taxon>Sphingomonadaceae</taxon>
        <taxon>Sphingobium</taxon>
    </lineage>
</organism>
<dbReference type="STRING" id="1420583.V473_19030"/>
<accession>A0A0J7XQM3</accession>
<gene>
    <name evidence="2" type="ORF">V473_19030</name>
</gene>
<name>A0A0J7XQM3_9SPHN</name>
<protein>
    <submittedName>
        <fullName evidence="2">Uncharacterized protein</fullName>
    </submittedName>
</protein>
<proteinExistence type="predicted"/>
<dbReference type="Proteomes" id="UP000052232">
    <property type="component" value="Unassembled WGS sequence"/>
</dbReference>
<reference evidence="2 3" key="1">
    <citation type="journal article" date="2015" name="G3 (Bethesda)">
        <title>Insights into Ongoing Evolution of the Hexachlorocyclohexane Catabolic Pathway from Comparative Genomics of Ten Sphingomonadaceae Strains.</title>
        <authorList>
            <person name="Pearce S.L."/>
            <person name="Oakeshott J.G."/>
            <person name="Pandey G."/>
        </authorList>
    </citation>
    <scope>NUCLEOTIDE SEQUENCE [LARGE SCALE GENOMIC DNA]</scope>
    <source>
        <strain evidence="2 3">LL01</strain>
    </source>
</reference>
<sequence length="60" mass="6636">MHHALSGENARRLDWRSALLPESFPAFSWTGPSARQDGGFPDTEKGGRIEIPFPPSFGPR</sequence>
<comment type="caution">
    <text evidence="2">The sequence shown here is derived from an EMBL/GenBank/DDBJ whole genome shotgun (WGS) entry which is preliminary data.</text>
</comment>
<evidence type="ECO:0000313" key="3">
    <source>
        <dbReference type="Proteomes" id="UP000052232"/>
    </source>
</evidence>